<feature type="compositionally biased region" description="Pro residues" evidence="1">
    <location>
        <begin position="107"/>
        <end position="118"/>
    </location>
</feature>
<evidence type="ECO:0000313" key="2">
    <source>
        <dbReference type="Proteomes" id="UP000694910"/>
    </source>
</evidence>
<feature type="region of interest" description="Disordered" evidence="1">
    <location>
        <begin position="1"/>
        <end position="62"/>
    </location>
</feature>
<feature type="compositionally biased region" description="Polar residues" evidence="1">
    <location>
        <begin position="1"/>
        <end position="13"/>
    </location>
</feature>
<protein>
    <submittedName>
        <fullName evidence="3">Formin-like protein 3</fullName>
    </submittedName>
</protein>
<dbReference type="RefSeq" id="XP_014639014.1">
    <property type="nucleotide sequence ID" value="XM_014783528.1"/>
</dbReference>
<accession>A0ABM1CHI3</accession>
<organism evidence="2 3">
    <name type="scientific">Ceratotherium simum simum</name>
    <name type="common">Southern white rhinoceros</name>
    <dbReference type="NCBI Taxonomy" id="73337"/>
    <lineage>
        <taxon>Eukaryota</taxon>
        <taxon>Metazoa</taxon>
        <taxon>Chordata</taxon>
        <taxon>Craniata</taxon>
        <taxon>Vertebrata</taxon>
        <taxon>Euteleostomi</taxon>
        <taxon>Mammalia</taxon>
        <taxon>Eutheria</taxon>
        <taxon>Laurasiatheria</taxon>
        <taxon>Perissodactyla</taxon>
        <taxon>Rhinocerotidae</taxon>
        <taxon>Ceratotherium</taxon>
    </lineage>
</organism>
<dbReference type="GeneID" id="106801058"/>
<feature type="region of interest" description="Disordered" evidence="1">
    <location>
        <begin position="95"/>
        <end position="260"/>
    </location>
</feature>
<dbReference type="Proteomes" id="UP000694910">
    <property type="component" value="Unplaced"/>
</dbReference>
<evidence type="ECO:0000313" key="3">
    <source>
        <dbReference type="RefSeq" id="XP_014639014.1"/>
    </source>
</evidence>
<feature type="compositionally biased region" description="Low complexity" evidence="1">
    <location>
        <begin position="209"/>
        <end position="225"/>
    </location>
</feature>
<name>A0ABM1CHI3_CERSS</name>
<reference evidence="3" key="1">
    <citation type="submission" date="2025-08" db="UniProtKB">
        <authorList>
            <consortium name="RefSeq"/>
        </authorList>
    </citation>
    <scope>IDENTIFICATION</scope>
</reference>
<keyword evidence="2" id="KW-1185">Reference proteome</keyword>
<evidence type="ECO:0000256" key="1">
    <source>
        <dbReference type="SAM" id="MobiDB-lite"/>
    </source>
</evidence>
<sequence>MPTNPKDTKTPSPMHTPPTNPRSGPTVRYLTRFPAPTPLPRGTHGHLRGPPRPNPNFSALSLSPPETATLGLVSLLHILPHTHPPHFLALASLPAPDALSPTSPRSPHTPKPLHPPQQAPRLRPRGPARARGAGAPSPAPHAGPEPGHVQGSLCERGLRRTTPDPRSVSCSPPPERWGAESPLGFPRDPGFPSTNSSARALPSPPPTYLAAEGPPSLSSPSSLRPPALPPATHQRGPAASGGGAEGGGKEEAVRAIASSKTVRVARPLAYRCPELSSGVDDRSQRFG</sequence>
<gene>
    <name evidence="3" type="primary">LOC106801058</name>
</gene>
<proteinExistence type="predicted"/>